<keyword evidence="1" id="KW-0732">Signal</keyword>
<feature type="domain" description="DUF5979" evidence="2">
    <location>
        <begin position="199"/>
        <end position="295"/>
    </location>
</feature>
<sequence length="328" mass="35817">MKMKKTIKKGSALALALALMLSATILPKVYAAFGIDTEKSCSLTFELDGTYQELNGLTIPIHLYRVADVEENGEYKVLAGYEDLDLASINDKTTAEDWEKLAGKASELVENQSAVPDAEVQMQKPDGGDKSTGTANDLSTGMYLVIAKSVQSAAYTYDFIPYLISLPNNYYGQTQDDTWVYDVTTGLKPSQTQRYGDLVIDKTLTAYNATLGGADFIFQVEAERDFEVVYSNVVSISFDAPGTKSVKIEHIPAGAAVTVTEVYSGASYELTSDGTQQTVIAADDTVGVSFENTYDHRNNGGSSVVNRFTYNDGDWDWEQQKDSTGEQE</sequence>
<accession>A0A4P6LTE5</accession>
<name>A0A4P6LTE5_9FIRM</name>
<protein>
    <recommendedName>
        <fullName evidence="2">DUF5979 domain-containing protein</fullName>
    </recommendedName>
</protein>
<dbReference type="Proteomes" id="UP000289794">
    <property type="component" value="Chromosome"/>
</dbReference>
<dbReference type="AlphaFoldDB" id="A0A4P6LTE5"/>
<evidence type="ECO:0000256" key="1">
    <source>
        <dbReference type="SAM" id="SignalP"/>
    </source>
</evidence>
<feature type="chain" id="PRO_5020246895" description="DUF5979 domain-containing protein" evidence="1">
    <location>
        <begin position="32"/>
        <end position="328"/>
    </location>
</feature>
<dbReference type="InterPro" id="IPR046022">
    <property type="entry name" value="DUF5979"/>
</dbReference>
<gene>
    <name evidence="3" type="ORF">PMF13cell1_01074</name>
</gene>
<dbReference type="Pfam" id="PF19407">
    <property type="entry name" value="DUF5979"/>
    <property type="match status" value="1"/>
</dbReference>
<feature type="signal peptide" evidence="1">
    <location>
        <begin position="1"/>
        <end position="31"/>
    </location>
</feature>
<dbReference type="KEGG" id="bpro:PMF13cell1_01074"/>
<evidence type="ECO:0000313" key="4">
    <source>
        <dbReference type="Proteomes" id="UP000289794"/>
    </source>
</evidence>
<reference evidence="3 4" key="1">
    <citation type="submission" date="2019-01" db="EMBL/GenBank/DDBJ databases">
        <title>PMF-metabolizing Aryl O-demethylase.</title>
        <authorList>
            <person name="Kim M."/>
        </authorList>
    </citation>
    <scope>NUCLEOTIDE SEQUENCE [LARGE SCALE GENOMIC DNA]</scope>
    <source>
        <strain evidence="3 4">PMF1</strain>
    </source>
</reference>
<organism evidence="3 4">
    <name type="scientific">Blautia producta</name>
    <dbReference type="NCBI Taxonomy" id="33035"/>
    <lineage>
        <taxon>Bacteria</taxon>
        <taxon>Bacillati</taxon>
        <taxon>Bacillota</taxon>
        <taxon>Clostridia</taxon>
        <taxon>Lachnospirales</taxon>
        <taxon>Lachnospiraceae</taxon>
        <taxon>Blautia</taxon>
    </lineage>
</organism>
<evidence type="ECO:0000259" key="2">
    <source>
        <dbReference type="Pfam" id="PF19407"/>
    </source>
</evidence>
<dbReference type="EMBL" id="CP035945">
    <property type="protein sequence ID" value="QBE95551.1"/>
    <property type="molecule type" value="Genomic_DNA"/>
</dbReference>
<proteinExistence type="predicted"/>
<evidence type="ECO:0000313" key="3">
    <source>
        <dbReference type="EMBL" id="QBE95551.1"/>
    </source>
</evidence>
<dbReference type="InterPro" id="IPR013783">
    <property type="entry name" value="Ig-like_fold"/>
</dbReference>
<dbReference type="Gene3D" id="2.60.40.10">
    <property type="entry name" value="Immunoglobulins"/>
    <property type="match status" value="1"/>
</dbReference>